<protein>
    <submittedName>
        <fullName evidence="1">Uncharacterized protein</fullName>
    </submittedName>
</protein>
<dbReference type="Proteomes" id="UP000054248">
    <property type="component" value="Unassembled WGS sequence"/>
</dbReference>
<sequence>MQSSYWYCSKDFQVMEKSSPQNVQDLPQLLSSATDPQQQLDSLLVAQLVAKHLASDEGRGAIIRYFQGSSAKSSLGEYLCRRFLSSQAY</sequence>
<accession>A0A0C3Q547</accession>
<dbReference type="AlphaFoldDB" id="A0A0C3Q547"/>
<organism evidence="1 2">
    <name type="scientific">Tulasnella calospora MUT 4182</name>
    <dbReference type="NCBI Taxonomy" id="1051891"/>
    <lineage>
        <taxon>Eukaryota</taxon>
        <taxon>Fungi</taxon>
        <taxon>Dikarya</taxon>
        <taxon>Basidiomycota</taxon>
        <taxon>Agaricomycotina</taxon>
        <taxon>Agaricomycetes</taxon>
        <taxon>Cantharellales</taxon>
        <taxon>Tulasnellaceae</taxon>
        <taxon>Tulasnella</taxon>
    </lineage>
</organism>
<dbReference type="HOGENOM" id="CLU_2456408_0_0_1"/>
<keyword evidence="2" id="KW-1185">Reference proteome</keyword>
<reference evidence="1 2" key="1">
    <citation type="submission" date="2014-04" db="EMBL/GenBank/DDBJ databases">
        <authorList>
            <consortium name="DOE Joint Genome Institute"/>
            <person name="Kuo A."/>
            <person name="Girlanda M."/>
            <person name="Perotto S."/>
            <person name="Kohler A."/>
            <person name="Nagy L.G."/>
            <person name="Floudas D."/>
            <person name="Copeland A."/>
            <person name="Barry K.W."/>
            <person name="Cichocki N."/>
            <person name="Veneault-Fourrey C."/>
            <person name="LaButti K."/>
            <person name="Lindquist E.A."/>
            <person name="Lipzen A."/>
            <person name="Lundell T."/>
            <person name="Morin E."/>
            <person name="Murat C."/>
            <person name="Sun H."/>
            <person name="Tunlid A."/>
            <person name="Henrissat B."/>
            <person name="Grigoriev I.V."/>
            <person name="Hibbett D.S."/>
            <person name="Martin F."/>
            <person name="Nordberg H.P."/>
            <person name="Cantor M.N."/>
            <person name="Hua S.X."/>
        </authorList>
    </citation>
    <scope>NUCLEOTIDE SEQUENCE [LARGE SCALE GENOMIC DNA]</scope>
    <source>
        <strain evidence="1 2">MUT 4182</strain>
    </source>
</reference>
<proteinExistence type="predicted"/>
<evidence type="ECO:0000313" key="1">
    <source>
        <dbReference type="EMBL" id="KIO24215.1"/>
    </source>
</evidence>
<dbReference type="OrthoDB" id="5945798at2759"/>
<gene>
    <name evidence="1" type="ORF">M407DRAFT_26330</name>
</gene>
<evidence type="ECO:0000313" key="2">
    <source>
        <dbReference type="Proteomes" id="UP000054248"/>
    </source>
</evidence>
<name>A0A0C3Q547_9AGAM</name>
<reference evidence="2" key="2">
    <citation type="submission" date="2015-01" db="EMBL/GenBank/DDBJ databases">
        <title>Evolutionary Origins and Diversification of the Mycorrhizal Mutualists.</title>
        <authorList>
            <consortium name="DOE Joint Genome Institute"/>
            <consortium name="Mycorrhizal Genomics Consortium"/>
            <person name="Kohler A."/>
            <person name="Kuo A."/>
            <person name="Nagy L.G."/>
            <person name="Floudas D."/>
            <person name="Copeland A."/>
            <person name="Barry K.W."/>
            <person name="Cichocki N."/>
            <person name="Veneault-Fourrey C."/>
            <person name="LaButti K."/>
            <person name="Lindquist E.A."/>
            <person name="Lipzen A."/>
            <person name="Lundell T."/>
            <person name="Morin E."/>
            <person name="Murat C."/>
            <person name="Riley R."/>
            <person name="Ohm R."/>
            <person name="Sun H."/>
            <person name="Tunlid A."/>
            <person name="Henrissat B."/>
            <person name="Grigoriev I.V."/>
            <person name="Hibbett D.S."/>
            <person name="Martin F."/>
        </authorList>
    </citation>
    <scope>NUCLEOTIDE SEQUENCE [LARGE SCALE GENOMIC DNA]</scope>
    <source>
        <strain evidence="2">MUT 4182</strain>
    </source>
</reference>
<dbReference type="EMBL" id="KN823065">
    <property type="protein sequence ID" value="KIO24215.1"/>
    <property type="molecule type" value="Genomic_DNA"/>
</dbReference>